<dbReference type="InterPro" id="IPR001680">
    <property type="entry name" value="WD40_rpt"/>
</dbReference>
<dbReference type="Gene3D" id="2.130.10.10">
    <property type="entry name" value="YVTN repeat-like/Quinoprotein amine dehydrogenase"/>
    <property type="match status" value="1"/>
</dbReference>
<keyword evidence="2" id="KW-1185">Reference proteome</keyword>
<evidence type="ECO:0008006" key="3">
    <source>
        <dbReference type="Google" id="ProtNLM"/>
    </source>
</evidence>
<dbReference type="SMART" id="SM00320">
    <property type="entry name" value="WD40"/>
    <property type="match status" value="1"/>
</dbReference>
<proteinExistence type="predicted"/>
<reference evidence="1 2" key="1">
    <citation type="journal article" date="2015" name="Genome Biol. Evol.">
        <title>Phylogenomic analyses indicate that early fungi evolved digesting cell walls of algal ancestors of land plants.</title>
        <authorList>
            <person name="Chang Y."/>
            <person name="Wang S."/>
            <person name="Sekimoto S."/>
            <person name="Aerts A.L."/>
            <person name="Choi C."/>
            <person name="Clum A."/>
            <person name="LaButti K.M."/>
            <person name="Lindquist E.A."/>
            <person name="Yee Ngan C."/>
            <person name="Ohm R.A."/>
            <person name="Salamov A.A."/>
            <person name="Grigoriev I.V."/>
            <person name="Spatafora J.W."/>
            <person name="Berbee M.L."/>
        </authorList>
    </citation>
    <scope>NUCLEOTIDE SEQUENCE [LARGE SCALE GENOMIC DNA]</scope>
    <source>
        <strain evidence="1 2">JEL478</strain>
    </source>
</reference>
<sequence>MTRRRIGAERAWESGSPTFVARLKGHTDKVTAAKFVAVPGVRPATGGASFYLGKWSDKHSNITYISEPPLLITASFDNSIRIWHLHPPTPLLIVETPHSVSCMDADVLREGAPRDDDEGTRPMVQALRVVIGSYLGTATLVVIEVVHRPVRAFEFGPAQATEFRLRTIRSLGQVSGSPISKVVLWGSWALVASAGGVKAVHIHKNDVGAVNVAAPVRTDSSGLCIMNVFSTENTIKDVLPITVASPDASHSRSFLFILAQVAPNTRSASPGSNGVTVLDVTEFTHASESRPPMDPKIVSSTILDASVNESGVALYAGRSGTDTTVTVVRKNATRFSSHVSDLLSSVPATAQQQGDSPPWRLLPSDFRSEADSINTCAYDRGRAVWLRTRSWGWWDDAPVMMEGEGGDSVWKRWGRAPRTQDTLECVALDGDLVAVGTGNGFVDVVGFGVEVERA</sequence>
<protein>
    <recommendedName>
        <fullName evidence="3">WD40 repeat-like protein</fullName>
    </recommendedName>
</protein>
<accession>A0A138ZZ25</accession>
<evidence type="ECO:0000313" key="2">
    <source>
        <dbReference type="Proteomes" id="UP000070544"/>
    </source>
</evidence>
<dbReference type="AlphaFoldDB" id="A0A138ZZ25"/>
<dbReference type="InterPro" id="IPR036322">
    <property type="entry name" value="WD40_repeat_dom_sf"/>
</dbReference>
<dbReference type="SUPFAM" id="SSF50978">
    <property type="entry name" value="WD40 repeat-like"/>
    <property type="match status" value="1"/>
</dbReference>
<organism evidence="1 2">
    <name type="scientific">Gonapodya prolifera (strain JEL478)</name>
    <name type="common">Monoblepharis prolifera</name>
    <dbReference type="NCBI Taxonomy" id="1344416"/>
    <lineage>
        <taxon>Eukaryota</taxon>
        <taxon>Fungi</taxon>
        <taxon>Fungi incertae sedis</taxon>
        <taxon>Chytridiomycota</taxon>
        <taxon>Chytridiomycota incertae sedis</taxon>
        <taxon>Monoblepharidomycetes</taxon>
        <taxon>Monoblepharidales</taxon>
        <taxon>Gonapodyaceae</taxon>
        <taxon>Gonapodya</taxon>
    </lineage>
</organism>
<dbReference type="Proteomes" id="UP000070544">
    <property type="component" value="Unassembled WGS sequence"/>
</dbReference>
<dbReference type="OrthoDB" id="10257471at2759"/>
<gene>
    <name evidence="1" type="ORF">M427DRAFT_63497</name>
</gene>
<evidence type="ECO:0000313" key="1">
    <source>
        <dbReference type="EMBL" id="KXS09759.1"/>
    </source>
</evidence>
<dbReference type="InterPro" id="IPR015943">
    <property type="entry name" value="WD40/YVTN_repeat-like_dom_sf"/>
</dbReference>
<name>A0A138ZZ25_GONPJ</name>
<dbReference type="EMBL" id="KQ965850">
    <property type="protein sequence ID" value="KXS09759.1"/>
    <property type="molecule type" value="Genomic_DNA"/>
</dbReference>